<protein>
    <submittedName>
        <fullName evidence="2">Uncharacterized protein</fullName>
    </submittedName>
</protein>
<gene>
    <name evidence="2" type="ORF">A2774_05930</name>
</gene>
<dbReference type="AlphaFoldDB" id="A0A1F7GAE6"/>
<evidence type="ECO:0000256" key="1">
    <source>
        <dbReference type="ARBA" id="ARBA00010364"/>
    </source>
</evidence>
<evidence type="ECO:0000313" key="3">
    <source>
        <dbReference type="Proteomes" id="UP000177208"/>
    </source>
</evidence>
<dbReference type="Gene3D" id="3.30.1200.10">
    <property type="entry name" value="YggU-like"/>
    <property type="match status" value="1"/>
</dbReference>
<evidence type="ECO:0000313" key="2">
    <source>
        <dbReference type="EMBL" id="OGK15846.1"/>
    </source>
</evidence>
<proteinExistence type="inferred from homology"/>
<dbReference type="InterPro" id="IPR036591">
    <property type="entry name" value="YggU-like_sf"/>
</dbReference>
<comment type="caution">
    <text evidence="2">The sequence shown here is derived from an EMBL/GenBank/DDBJ whole genome shotgun (WGS) entry which is preliminary data.</text>
</comment>
<dbReference type="InterPro" id="IPR003746">
    <property type="entry name" value="DUF167"/>
</dbReference>
<accession>A0A1F7GAE6</accession>
<dbReference type="SMART" id="SM01152">
    <property type="entry name" value="DUF167"/>
    <property type="match status" value="1"/>
</dbReference>
<reference evidence="2 3" key="1">
    <citation type="journal article" date="2016" name="Nat. Commun.">
        <title>Thousands of microbial genomes shed light on interconnected biogeochemical processes in an aquifer system.</title>
        <authorList>
            <person name="Anantharaman K."/>
            <person name="Brown C.T."/>
            <person name="Hug L.A."/>
            <person name="Sharon I."/>
            <person name="Castelle C.J."/>
            <person name="Probst A.J."/>
            <person name="Thomas B.C."/>
            <person name="Singh A."/>
            <person name="Wilkins M.J."/>
            <person name="Karaoz U."/>
            <person name="Brodie E.L."/>
            <person name="Williams K.H."/>
            <person name="Hubbard S.S."/>
            <person name="Banfield J.F."/>
        </authorList>
    </citation>
    <scope>NUCLEOTIDE SEQUENCE [LARGE SCALE GENOMIC DNA]</scope>
</reference>
<comment type="similarity">
    <text evidence="1">Belongs to the UPF0235 family.</text>
</comment>
<name>A0A1F7GAE6_9BACT</name>
<dbReference type="EMBL" id="MFZG01000030">
    <property type="protein sequence ID" value="OGK15846.1"/>
    <property type="molecule type" value="Genomic_DNA"/>
</dbReference>
<dbReference type="NCBIfam" id="TIGR00251">
    <property type="entry name" value="DUF167 family protein"/>
    <property type="match status" value="1"/>
</dbReference>
<dbReference type="Pfam" id="PF02594">
    <property type="entry name" value="DUF167"/>
    <property type="match status" value="1"/>
</dbReference>
<dbReference type="Proteomes" id="UP000177208">
    <property type="component" value="Unassembled WGS sequence"/>
</dbReference>
<organism evidence="2 3">
    <name type="scientific">Candidatus Roizmanbacteria bacterium RIFCSPHIGHO2_01_FULL_39_12c</name>
    <dbReference type="NCBI Taxonomy" id="1802031"/>
    <lineage>
        <taxon>Bacteria</taxon>
        <taxon>Candidatus Roizmaniibacteriota</taxon>
    </lineage>
</organism>
<sequence>MLIKVKVFPEAKKDEVLKKTKDAYMINVKAKAERGKANWKVREILASYFGLPLNKIRLVKGGKKANKIFEVNKLGSNYMPAFKSGGIS</sequence>
<dbReference type="SUPFAM" id="SSF69786">
    <property type="entry name" value="YggU-like"/>
    <property type="match status" value="1"/>
</dbReference>